<evidence type="ECO:0008006" key="4">
    <source>
        <dbReference type="Google" id="ProtNLM"/>
    </source>
</evidence>
<reference evidence="2 3" key="1">
    <citation type="submission" date="2023-05" db="EMBL/GenBank/DDBJ databases">
        <title>Gordonibacter KGMB12511T sp. nov., isolated from faeces of healthy Korean.</title>
        <authorList>
            <person name="Kim H.S."/>
            <person name="Kim J.-S."/>
            <person name="Suh M.K."/>
            <person name="Eom M.K."/>
            <person name="Do H.E."/>
            <person name="Lee J.-S."/>
        </authorList>
    </citation>
    <scope>NUCLEOTIDE SEQUENCE [LARGE SCALE GENOMIC DNA]</scope>
    <source>
        <strain evidence="2 3">KGMB12511</strain>
    </source>
</reference>
<gene>
    <name evidence="2" type="ORF">QNJ86_03865</name>
</gene>
<evidence type="ECO:0000313" key="3">
    <source>
        <dbReference type="Proteomes" id="UP001232750"/>
    </source>
</evidence>
<organism evidence="2 3">
    <name type="scientific">Gordonibacter faecis</name>
    <dbReference type="NCBI Taxonomy" id="3047475"/>
    <lineage>
        <taxon>Bacteria</taxon>
        <taxon>Bacillati</taxon>
        <taxon>Actinomycetota</taxon>
        <taxon>Coriobacteriia</taxon>
        <taxon>Eggerthellales</taxon>
        <taxon>Eggerthellaceae</taxon>
        <taxon>Gordonibacter</taxon>
    </lineage>
</organism>
<accession>A0ABT7DK72</accession>
<protein>
    <recommendedName>
        <fullName evidence="4">Cna B-type domain-containing protein</fullName>
    </recommendedName>
</protein>
<keyword evidence="1" id="KW-0472">Membrane</keyword>
<dbReference type="Proteomes" id="UP001232750">
    <property type="component" value="Unassembled WGS sequence"/>
</dbReference>
<feature type="transmembrane region" description="Helical" evidence="1">
    <location>
        <begin position="21"/>
        <end position="46"/>
    </location>
</feature>
<dbReference type="EMBL" id="JASJEU010000007">
    <property type="protein sequence ID" value="MDJ1649930.1"/>
    <property type="molecule type" value="Genomic_DNA"/>
</dbReference>
<name>A0ABT7DK72_9ACTN</name>
<proteinExistence type="predicted"/>
<dbReference type="RefSeq" id="WP_283831276.1">
    <property type="nucleotide sequence ID" value="NZ_JASJEU010000007.1"/>
</dbReference>
<comment type="caution">
    <text evidence="2">The sequence shown here is derived from an EMBL/GenBank/DDBJ whole genome shotgun (WGS) entry which is preliminary data.</text>
</comment>
<keyword evidence="1" id="KW-0812">Transmembrane</keyword>
<dbReference type="Gene3D" id="2.160.20.110">
    <property type="match status" value="1"/>
</dbReference>
<evidence type="ECO:0000256" key="1">
    <source>
        <dbReference type="SAM" id="Phobius"/>
    </source>
</evidence>
<keyword evidence="1" id="KW-1133">Transmembrane helix</keyword>
<keyword evidence="3" id="KW-1185">Reference proteome</keyword>
<evidence type="ECO:0000313" key="2">
    <source>
        <dbReference type="EMBL" id="MDJ1649930.1"/>
    </source>
</evidence>
<sequence length="2191" mass="232149">MKTAFGHTTHDQVLSIRAQAPLGACALFAAALSLVVAVLLSVFLLATPISASAEDGLFAGGTGTETDPYQIANADQLKNLADQVNAGSAQYATAHYALTGNIDLAGSRFSSANTRIGYADSFRDASNHGFRGTFDGGGFTIKNVKLDLSTLTSKNGMYTAGLFGATQGATIKNLNLQTVTLSGTLSEAPSVDVALGCLVGAAFGSTNIDQCSVMNGMIEELTPAGTTTNTRLYAAGGLVGDAYTTGSGANASITNCSVDCTIQTTGTYSSQSYAGGIVGRSRVNSNEGGWLPVQVNSCAFAGSIKADGYNAPVIAGVRRGAGTNAATGTNISTAVTFNMCFYQAKLSMNDGTMPNSVYNLTQSDDVSQGFVYDEAGAYRWGDDKLSGSYSAANIADCKATLDPGGVTWRQASKNGVPILVLNHVSVGITLDEPLHGRYYLSEGYFGVYEGETGASLENPAWSTNVNVTAEGRHFVTLAPDAQEASVAFGSNRQQASCVIPAPSDVFVAVQRVNNNAGRVVSLSAVIVNGDAWGLNTDDFTYEWFEGSIASGGVISTESSLDVSSAPVGAKFTVKATLVANNALTFQATGAAGGRTVFVDANAGDDNAKGTSPDTAVRTIPRAYELLDEHGTVESNVIVIVGEYNDSSFGLEQQNGKPNAFYKPATITGYDAGYPEASKGTNSLSGDDARFNDYGRLTWHNDEARGKFLYADTAIRDIVLYGGGGNVGYIYCQGHNLTMDENIKMYGYSQASTDNFGLLAGTNVPNFHLVGGYYDKQDSATGQKQGDECTITVKSGCYARILAGNRNTKMNDGSHNTLGSETDYFKSKIVVDIQQPSRGGYNCDVGMLCGGQTDGSVFAVSDVELNSGYVKLFLGSSIGYNRSTGDERYSNNDFVGLVRATVNGGTVEQLYGGCLGRWSNSSSASKDLGIDSHYRHSDAIRKKEGLDASQPDILITINGGTVGTSDATGAVFASGAGGTTGTAEDPASVAVAVNGGTINGSVYGGGDGKTTTGNATTACATAGMLYGSASVSVADGTVTGSVYGGGAGTDAYLTNVDKRALAQVIGDTEVSVTGGIVNGSVYGGGNGIESKDAPHMARVTGNTYVSVSGGQVGGSVYGGGARGTVGEGTVGGNGRLPYEVTSAGSTTVVVSGGAVAGSVFGGGEGFGQGDTDQALIKGAVFGTSTVKVYGGSIKDDVFGGGNESRTYAPAVDGTATQATLVIVNSTDEGIAVLPETDAQDAGKVVSNDTEAARIVDDLCDLGEGAAASRTVDLGGSVFGGGNRSKQSGSGQANDYTVYGNTEVFVKGSGVSFGGESGGVYGDGNVSKAFGTRHITLIDFKNDAPDADPLKMFYSLQRADRAIMSNSKVYTLGALDRVNSLDSTKYAVNRVQLLKLYNGSTLQLDTVVNGLGSLWSDVETERDFRKDDWMEKKDASGHKVKELDQYRQAYEQGTLWTSLATGTAFQALNTVIINNGKQLDVAYADDEQPETGKYGHVIGLFTLSLLTPGENEGGAFVFAATGTDTQAFNPDSTGHFACVTKEYEDGEEEDDYLDLRTQQLNGNRIWYVEGHTYQYDLTIKGYTTGNTTVTAQAWLPVNEREDDENGKDCYLQFDSRKDIAIENTPELVGEGVTPGEKQAQLRMDVNTNAGESLGGYYYFQNPGRAPDDRFRYDENEKLIPVTFSLTLGQNMTAVNDGLVTFQLRDMNEDEDMNTYLFRVHIIIESPTSDGYALKHYGKIYGDVPYTTTDTITSKSAYTAEFISTYSPSAYSGKSWSIIPYWDGNIAEHSAGQTSQGPDWYSRFSPGLKITMIDLTNANNPQYYYHECEGETEINLDSFDKVNGSGKFSDTKSGNTVIREKLVFIVDYENAENKPEHTQKFLMLKHTYNNGANDILRYTEYNQDGSVFNEHYAPGVEQQIEYESSTTGFSKASLTAGPRVTSLDYLYDVYHFDFSLKLNDAVKNTRFEENEFSVILWLERAKNLPLGTSIIVTDASGRPIDSRYVRMNMSNDEERAGIVANIKEAGDYHIALQVSRYLTYGRFSSVWGATLRANVYSSSNGLYPYGNVGKVNIGESSWIGQWTDMNPKLPSPVYNLKVDSITAADKTVTAQLFASKKVQNEAEDLAPYNGLTVWRSLKGNAASAVNVTAGVTPAQGKATGTMDFTLTDTVPGPGTYEYTFFYGTTVETKTVTVG</sequence>